<evidence type="ECO:0000313" key="3">
    <source>
        <dbReference type="Proteomes" id="UP000298327"/>
    </source>
</evidence>
<sequence length="341" mass="36837">MSTPKIQVLITGATGYIGGTVVQLLLAHPKRDTFEITAYVRSEEKAKVLQTFGLKTAIGTFNESDKLTDLASKADVVINIADADHFAGNKALLNGLKKRYESTKKVPAFIHTSGTGVLNDDALGDRISDTIYYDSKPEQLDALPDTQIHRDVDLEIIGADKAGYARTYIIFPGTIYGTVSGKLVDTGITNRHSVQVPGLIKASLHRGNAAVVGEGKNIWPHVEINDVAQLFVIIFDAALADSAPHGREGIFFAENGEYQLIDVSKEVAKAFYDLGIQNSPEPTPLAEAEVAAYGAQPLGANCRARGERSRALGWKPTKTTEDFIASIRPEVEAIVAQFAQK</sequence>
<organism evidence="2 3">
    <name type="scientific">Dentipellis fragilis</name>
    <dbReference type="NCBI Taxonomy" id="205917"/>
    <lineage>
        <taxon>Eukaryota</taxon>
        <taxon>Fungi</taxon>
        <taxon>Dikarya</taxon>
        <taxon>Basidiomycota</taxon>
        <taxon>Agaricomycotina</taxon>
        <taxon>Agaricomycetes</taxon>
        <taxon>Russulales</taxon>
        <taxon>Hericiaceae</taxon>
        <taxon>Dentipellis</taxon>
    </lineage>
</organism>
<reference evidence="2 3" key="1">
    <citation type="submission" date="2019-02" db="EMBL/GenBank/DDBJ databases">
        <title>Genome sequencing of the rare red list fungi Dentipellis fragilis.</title>
        <authorList>
            <person name="Buettner E."/>
            <person name="Kellner H."/>
        </authorList>
    </citation>
    <scope>NUCLEOTIDE SEQUENCE [LARGE SCALE GENOMIC DNA]</scope>
    <source>
        <strain evidence="2 3">DSM 105465</strain>
    </source>
</reference>
<dbReference type="OrthoDB" id="10262413at2759"/>
<dbReference type="SUPFAM" id="SSF51735">
    <property type="entry name" value="NAD(P)-binding Rossmann-fold domains"/>
    <property type="match status" value="1"/>
</dbReference>
<dbReference type="EMBL" id="SEOQ01000159">
    <property type="protein sequence ID" value="TFY68537.1"/>
    <property type="molecule type" value="Genomic_DNA"/>
</dbReference>
<evidence type="ECO:0000259" key="1">
    <source>
        <dbReference type="Pfam" id="PF13460"/>
    </source>
</evidence>
<dbReference type="Proteomes" id="UP000298327">
    <property type="component" value="Unassembled WGS sequence"/>
</dbReference>
<comment type="caution">
    <text evidence="2">The sequence shown here is derived from an EMBL/GenBank/DDBJ whole genome shotgun (WGS) entry which is preliminary data.</text>
</comment>
<keyword evidence="3" id="KW-1185">Reference proteome</keyword>
<dbReference type="InterPro" id="IPR016040">
    <property type="entry name" value="NAD(P)-bd_dom"/>
</dbReference>
<accession>A0A4Y9Z3H5</accession>
<dbReference type="Gene3D" id="3.40.50.720">
    <property type="entry name" value="NAD(P)-binding Rossmann-like Domain"/>
    <property type="match status" value="1"/>
</dbReference>
<dbReference type="GO" id="GO:0005737">
    <property type="term" value="C:cytoplasm"/>
    <property type="evidence" value="ECO:0007669"/>
    <property type="project" value="TreeGrafter"/>
</dbReference>
<dbReference type="InterPro" id="IPR051783">
    <property type="entry name" value="NAD(P)-dependent_oxidoreduct"/>
</dbReference>
<evidence type="ECO:0000313" key="2">
    <source>
        <dbReference type="EMBL" id="TFY68537.1"/>
    </source>
</evidence>
<dbReference type="Pfam" id="PF13460">
    <property type="entry name" value="NAD_binding_10"/>
    <property type="match status" value="1"/>
</dbReference>
<feature type="domain" description="NAD(P)-binding" evidence="1">
    <location>
        <begin position="12"/>
        <end position="125"/>
    </location>
</feature>
<dbReference type="AlphaFoldDB" id="A0A4Y9Z3H5"/>
<name>A0A4Y9Z3H5_9AGAM</name>
<protein>
    <recommendedName>
        <fullName evidence="1">NAD(P)-binding domain-containing protein</fullName>
    </recommendedName>
</protein>
<dbReference type="PANTHER" id="PTHR48079:SF6">
    <property type="entry name" value="NAD(P)-BINDING DOMAIN-CONTAINING PROTEIN-RELATED"/>
    <property type="match status" value="1"/>
</dbReference>
<proteinExistence type="predicted"/>
<dbReference type="InterPro" id="IPR036291">
    <property type="entry name" value="NAD(P)-bd_dom_sf"/>
</dbReference>
<dbReference type="GO" id="GO:0004029">
    <property type="term" value="F:aldehyde dehydrogenase (NAD+) activity"/>
    <property type="evidence" value="ECO:0007669"/>
    <property type="project" value="TreeGrafter"/>
</dbReference>
<dbReference type="STRING" id="205917.A0A4Y9Z3H5"/>
<gene>
    <name evidence="2" type="ORF">EVG20_g3523</name>
</gene>
<dbReference type="PANTHER" id="PTHR48079">
    <property type="entry name" value="PROTEIN YEEZ"/>
    <property type="match status" value="1"/>
</dbReference>